<keyword evidence="3" id="KW-1185">Reference proteome</keyword>
<dbReference type="InterPro" id="IPR019993">
    <property type="entry name" value="RecB_nuclease_TM0106_put"/>
</dbReference>
<dbReference type="InterPro" id="IPR038720">
    <property type="entry name" value="YprB_RNase_H-like_dom"/>
</dbReference>
<reference evidence="3" key="1">
    <citation type="submission" date="2016-11" db="EMBL/GenBank/DDBJ databases">
        <authorList>
            <person name="Varghese N."/>
            <person name="Submissions S."/>
        </authorList>
    </citation>
    <scope>NUCLEOTIDE SEQUENCE [LARGE SCALE GENOMIC DNA]</scope>
    <source>
        <strain evidence="3">DSM 15807</strain>
    </source>
</reference>
<organism evidence="2 3">
    <name type="scientific">Thermosipho atlanticus DSM 15807</name>
    <dbReference type="NCBI Taxonomy" id="1123380"/>
    <lineage>
        <taxon>Bacteria</taxon>
        <taxon>Thermotogati</taxon>
        <taxon>Thermotogota</taxon>
        <taxon>Thermotogae</taxon>
        <taxon>Thermotogales</taxon>
        <taxon>Fervidobacteriaceae</taxon>
        <taxon>Thermosipho</taxon>
    </lineage>
</organism>
<dbReference type="Pfam" id="PF13482">
    <property type="entry name" value="RNase_H_2"/>
    <property type="match status" value="1"/>
</dbReference>
<dbReference type="AlphaFoldDB" id="A0A1M5T296"/>
<dbReference type="STRING" id="1123380.SAMN02745199_1129"/>
<dbReference type="InterPro" id="IPR011604">
    <property type="entry name" value="PDDEXK-like_dom_sf"/>
</dbReference>
<sequence>MNIEISKIKTILNCPKKFWYESKEDGKYYQENLTKDIIKYGGVLKHAELGIEIFGIKIWATGVEINVTDDEIIVISKRNGKRLYKYHYYEAALYGYVFSKESNKKVKVIFKSNFYEQEIPWENYVDFAILMVKNLSEEEEPKPRVNSECKFCPYSSKCLKYFVENGSLEIIRGVGKKNIEKLKSIGIKTLKDVVKNKEKIESFLGVQKGLKIWAQAKAFLDEKPVLIKEMPKLKEGIFFDIESYIDFHYLFGILFENKYIPFIAREKATEKDAFIRLLIFFSENEMPIYHYHTYEPNQFKKLLKKYSLNSKLVERFLDIYSIFTSHLAVPVLSYSLKPLASYFGYNWRTKLNGMKALRKFEDYLYTKDENILDEILIYNEDDVRATKLLWEILKSYY</sequence>
<evidence type="ECO:0000313" key="3">
    <source>
        <dbReference type="Proteomes" id="UP000242592"/>
    </source>
</evidence>
<evidence type="ECO:0000313" key="2">
    <source>
        <dbReference type="EMBL" id="SHH44847.1"/>
    </source>
</evidence>
<dbReference type="NCBIfam" id="TIGR03491">
    <property type="entry name" value="TM0106 family RecB-like putative nuclease"/>
    <property type="match status" value="1"/>
</dbReference>
<dbReference type="RefSeq" id="WP_073073095.1">
    <property type="nucleotide sequence ID" value="NZ_FQXN01000004.1"/>
</dbReference>
<accession>A0A1M5T296</accession>
<dbReference type="Gene3D" id="3.90.320.10">
    <property type="match status" value="1"/>
</dbReference>
<dbReference type="Proteomes" id="UP000242592">
    <property type="component" value="Unassembled WGS sequence"/>
</dbReference>
<dbReference type="OrthoDB" id="9757917at2"/>
<name>A0A1M5T296_9BACT</name>
<proteinExistence type="predicted"/>
<feature type="domain" description="YprB ribonuclease H-like" evidence="1">
    <location>
        <begin position="237"/>
        <end position="392"/>
    </location>
</feature>
<gene>
    <name evidence="2" type="ORF">SAMN02745199_1129</name>
</gene>
<protein>
    <recommendedName>
        <fullName evidence="1">YprB ribonuclease H-like domain-containing protein</fullName>
    </recommendedName>
</protein>
<dbReference type="Gene3D" id="1.10.150.20">
    <property type="entry name" value="5' to 3' exonuclease, C-terminal subdomain"/>
    <property type="match status" value="1"/>
</dbReference>
<dbReference type="InterPro" id="IPR012337">
    <property type="entry name" value="RNaseH-like_sf"/>
</dbReference>
<dbReference type="SUPFAM" id="SSF53098">
    <property type="entry name" value="Ribonuclease H-like"/>
    <property type="match status" value="1"/>
</dbReference>
<evidence type="ECO:0000259" key="1">
    <source>
        <dbReference type="Pfam" id="PF13482"/>
    </source>
</evidence>
<dbReference type="EMBL" id="FQXN01000004">
    <property type="protein sequence ID" value="SHH44847.1"/>
    <property type="molecule type" value="Genomic_DNA"/>
</dbReference>